<evidence type="ECO:0000313" key="4">
    <source>
        <dbReference type="Proteomes" id="UP000034832"/>
    </source>
</evidence>
<evidence type="ECO:0000313" key="3">
    <source>
        <dbReference type="EMBL" id="TKT73714.1"/>
    </source>
</evidence>
<accession>A0A4U6BXV9</accession>
<dbReference type="Proteomes" id="UP000521227">
    <property type="component" value="Unassembled WGS sequence"/>
</dbReference>
<dbReference type="RefSeq" id="WP_019197873.1">
    <property type="nucleotide sequence ID" value="NZ_JACHIJ010000001.1"/>
</dbReference>
<proteinExistence type="predicted"/>
<sequence length="68" mass="7331">MGTIVEFPVDAAARRAGPDVNMAPREGTATILILPAIRIERYADEASDGIGPEEGTAPGRRRKRRARS</sequence>
<reference evidence="3 4" key="1">
    <citation type="submission" date="2019-04" db="EMBL/GenBank/DDBJ databases">
        <title>Whole genome sequencing of cave bacteria.</title>
        <authorList>
            <person name="Gan H.M."/>
            <person name="Barton H."/>
            <person name="Savka M.A."/>
        </authorList>
    </citation>
    <scope>NUCLEOTIDE SEQUENCE [LARGE SCALE GENOMIC DNA]</scope>
    <source>
        <strain evidence="3 4">LC387</strain>
    </source>
</reference>
<evidence type="ECO:0000313" key="2">
    <source>
        <dbReference type="EMBL" id="MBB5050585.1"/>
    </source>
</evidence>
<evidence type="ECO:0000256" key="1">
    <source>
        <dbReference type="SAM" id="MobiDB-lite"/>
    </source>
</evidence>
<dbReference type="EMBL" id="LBIA02000001">
    <property type="protein sequence ID" value="TKT73714.1"/>
    <property type="molecule type" value="Genomic_DNA"/>
</dbReference>
<comment type="caution">
    <text evidence="3">The sequence shown here is derived from an EMBL/GenBank/DDBJ whole genome shotgun (WGS) entry which is preliminary data.</text>
</comment>
<dbReference type="EMBL" id="JACHIJ010000001">
    <property type="protein sequence ID" value="MBB5050585.1"/>
    <property type="molecule type" value="Genomic_DNA"/>
</dbReference>
<organism evidence="3 4">
    <name type="scientific">Afipia massiliensis</name>
    <dbReference type="NCBI Taxonomy" id="211460"/>
    <lineage>
        <taxon>Bacteria</taxon>
        <taxon>Pseudomonadati</taxon>
        <taxon>Pseudomonadota</taxon>
        <taxon>Alphaproteobacteria</taxon>
        <taxon>Hyphomicrobiales</taxon>
        <taxon>Nitrobacteraceae</taxon>
        <taxon>Afipia</taxon>
    </lineage>
</organism>
<reference evidence="2 5" key="2">
    <citation type="submission" date="2020-08" db="EMBL/GenBank/DDBJ databases">
        <title>Genomic Encyclopedia of Type Strains, Phase IV (KMG-IV): sequencing the most valuable type-strain genomes for metagenomic binning, comparative biology and taxonomic classification.</title>
        <authorList>
            <person name="Goeker M."/>
        </authorList>
    </citation>
    <scope>NUCLEOTIDE SEQUENCE [LARGE SCALE GENOMIC DNA]</scope>
    <source>
        <strain evidence="2 5">DSM 17498</strain>
    </source>
</reference>
<dbReference type="AlphaFoldDB" id="A0A4U6BXV9"/>
<protein>
    <submittedName>
        <fullName evidence="3">Uncharacterized protein</fullName>
    </submittedName>
</protein>
<feature type="compositionally biased region" description="Basic residues" evidence="1">
    <location>
        <begin position="59"/>
        <end position="68"/>
    </location>
</feature>
<name>A0A4U6BXV9_9BRAD</name>
<feature type="region of interest" description="Disordered" evidence="1">
    <location>
        <begin position="44"/>
        <end position="68"/>
    </location>
</feature>
<dbReference type="OrthoDB" id="8140862at2"/>
<gene>
    <name evidence="2" type="ORF">HNQ36_000533</name>
    <name evidence="3" type="ORF">YH63_021070</name>
</gene>
<evidence type="ECO:0000313" key="5">
    <source>
        <dbReference type="Proteomes" id="UP000521227"/>
    </source>
</evidence>
<dbReference type="Proteomes" id="UP000034832">
    <property type="component" value="Unassembled WGS sequence"/>
</dbReference>
<dbReference type="STRING" id="211460.YH63_20800"/>
<keyword evidence="4" id="KW-1185">Reference proteome</keyword>